<keyword evidence="3" id="KW-1185">Reference proteome</keyword>
<gene>
    <name evidence="2" type="ORF">EXN66_Car007779</name>
</gene>
<dbReference type="AlphaFoldDB" id="A0A6G1PPJ6"/>
<reference evidence="3" key="2">
    <citation type="submission" date="2019-02" db="EMBL/GenBank/DDBJ databases">
        <title>Opniocepnalus argus Var Kimnra genome.</title>
        <authorList>
            <person name="Zhou C."/>
            <person name="Xiao S."/>
        </authorList>
    </citation>
    <scope>NUCLEOTIDE SEQUENCE [LARGE SCALE GENOMIC DNA]</scope>
</reference>
<dbReference type="GO" id="GO:0009897">
    <property type="term" value="C:external side of plasma membrane"/>
    <property type="evidence" value="ECO:0007669"/>
    <property type="project" value="TreeGrafter"/>
</dbReference>
<accession>A0A6G1PPJ6</accession>
<dbReference type="Proteomes" id="UP000503349">
    <property type="component" value="Chromosome 7"/>
</dbReference>
<name>A0A6G1PPJ6_CHAAH</name>
<dbReference type="InterPro" id="IPR036179">
    <property type="entry name" value="Ig-like_dom_sf"/>
</dbReference>
<dbReference type="GO" id="GO:0070374">
    <property type="term" value="P:positive regulation of ERK1 and ERK2 cascade"/>
    <property type="evidence" value="ECO:0007669"/>
    <property type="project" value="TreeGrafter"/>
</dbReference>
<sequence>MESGFLKIIFVSSMMVNSCHFGITGWDDVVVAKEGMPTTLVCTDTTVTGAVTINWTVKSLDVDEHKLILSARESGGFSGAALKPSMRLTDPKFYDTGVFSLFLVPKVEDMALYTCLMKQQGNKLKERKILLAILTVTIVPAAPIPQLSTLRFIASVNPDFAITKITWKAPGGISMKSEKMPNTGTVAKLPRVRNRDNGVYVCTVHPWANSSTSFFTFNVKVTVDAHNMASFTNMTYDSHVISSATPAFTLFPLTCPKVQGDYVMLYWQPPDTKENIMKPVYQYDRWRGSTVLLERSRRVAQLAGPSL</sequence>
<proteinExistence type="predicted"/>
<dbReference type="GO" id="GO:0042110">
    <property type="term" value="P:T cell activation"/>
    <property type="evidence" value="ECO:0007669"/>
    <property type="project" value="TreeGrafter"/>
</dbReference>
<feature type="domain" description="Ig-like" evidence="1">
    <location>
        <begin position="32"/>
        <end position="132"/>
    </location>
</feature>
<reference evidence="2 3" key="1">
    <citation type="submission" date="2019-02" db="EMBL/GenBank/DDBJ databases">
        <title>Opniocepnalus argus genome.</title>
        <authorList>
            <person name="Zhou C."/>
            <person name="Xiao S."/>
        </authorList>
    </citation>
    <scope>NUCLEOTIDE SEQUENCE [LARGE SCALE GENOMIC DNA]</scope>
    <source>
        <strain evidence="2">OARG1902GOOAL</strain>
        <tissue evidence="2">Muscle</tissue>
    </source>
</reference>
<evidence type="ECO:0000313" key="3">
    <source>
        <dbReference type="Proteomes" id="UP000503349"/>
    </source>
</evidence>
<dbReference type="GO" id="GO:0042289">
    <property type="term" value="F:MHC class II protein binding"/>
    <property type="evidence" value="ECO:0007669"/>
    <property type="project" value="TreeGrafter"/>
</dbReference>
<organism evidence="2 3">
    <name type="scientific">Channa argus</name>
    <name type="common">Northern snakehead</name>
    <name type="synonym">Ophicephalus argus</name>
    <dbReference type="NCBI Taxonomy" id="215402"/>
    <lineage>
        <taxon>Eukaryota</taxon>
        <taxon>Metazoa</taxon>
        <taxon>Chordata</taxon>
        <taxon>Craniata</taxon>
        <taxon>Vertebrata</taxon>
        <taxon>Euteleostomi</taxon>
        <taxon>Actinopterygii</taxon>
        <taxon>Neopterygii</taxon>
        <taxon>Teleostei</taxon>
        <taxon>Neoteleostei</taxon>
        <taxon>Acanthomorphata</taxon>
        <taxon>Anabantaria</taxon>
        <taxon>Anabantiformes</taxon>
        <taxon>Channoidei</taxon>
        <taxon>Channidae</taxon>
        <taxon>Channa</taxon>
    </lineage>
</organism>
<evidence type="ECO:0000313" key="2">
    <source>
        <dbReference type="EMBL" id="KAF3692103.1"/>
    </source>
</evidence>
<dbReference type="GO" id="GO:0035723">
    <property type="term" value="P:interleukin-15-mediated signaling pathway"/>
    <property type="evidence" value="ECO:0007669"/>
    <property type="project" value="TreeGrafter"/>
</dbReference>
<dbReference type="PROSITE" id="PS50835">
    <property type="entry name" value="IG_LIKE"/>
    <property type="match status" value="1"/>
</dbReference>
<dbReference type="GO" id="GO:0045121">
    <property type="term" value="C:membrane raft"/>
    <property type="evidence" value="ECO:0007669"/>
    <property type="project" value="TreeGrafter"/>
</dbReference>
<protein>
    <recommendedName>
        <fullName evidence="1">Ig-like domain-containing protein</fullName>
    </recommendedName>
</protein>
<dbReference type="GO" id="GO:1990782">
    <property type="term" value="F:protein tyrosine kinase binding"/>
    <property type="evidence" value="ECO:0007669"/>
    <property type="project" value="TreeGrafter"/>
</dbReference>
<dbReference type="PANTHER" id="PTHR11422:SF3">
    <property type="entry name" value="G6F-LIKE PROTEIN"/>
    <property type="match status" value="1"/>
</dbReference>
<dbReference type="InterPro" id="IPR013783">
    <property type="entry name" value="Ig-like_fold"/>
</dbReference>
<dbReference type="PANTHER" id="PTHR11422">
    <property type="entry name" value="T-CELL SURFACE GLYCOPROTEIN CD4"/>
    <property type="match status" value="1"/>
</dbReference>
<dbReference type="SUPFAM" id="SSF48726">
    <property type="entry name" value="Immunoglobulin"/>
    <property type="match status" value="1"/>
</dbReference>
<evidence type="ECO:0000259" key="1">
    <source>
        <dbReference type="PROSITE" id="PS50835"/>
    </source>
</evidence>
<dbReference type="InterPro" id="IPR007110">
    <property type="entry name" value="Ig-like_dom"/>
</dbReference>
<dbReference type="Gene3D" id="2.60.40.10">
    <property type="entry name" value="Immunoglobulins"/>
    <property type="match status" value="1"/>
</dbReference>
<dbReference type="EMBL" id="CM015718">
    <property type="protein sequence ID" value="KAF3692103.1"/>
    <property type="molecule type" value="Genomic_DNA"/>
</dbReference>